<dbReference type="OrthoDB" id="10580948at2759"/>
<evidence type="ECO:0000313" key="4">
    <source>
        <dbReference type="Proteomes" id="UP001152797"/>
    </source>
</evidence>
<name>A0A9P1GHS2_9DINO</name>
<evidence type="ECO:0000256" key="1">
    <source>
        <dbReference type="SAM" id="MobiDB-lite"/>
    </source>
</evidence>
<dbReference type="EMBL" id="CAMXCT030005968">
    <property type="protein sequence ID" value="CAL4800960.1"/>
    <property type="molecule type" value="Genomic_DNA"/>
</dbReference>
<feature type="compositionally biased region" description="Low complexity" evidence="1">
    <location>
        <begin position="355"/>
        <end position="375"/>
    </location>
</feature>
<dbReference type="Proteomes" id="UP001152797">
    <property type="component" value="Unassembled WGS sequence"/>
</dbReference>
<gene>
    <name evidence="2" type="ORF">C1SCF055_LOCUS38605</name>
</gene>
<comment type="caution">
    <text evidence="2">The sequence shown here is derived from an EMBL/GenBank/DDBJ whole genome shotgun (WGS) entry which is preliminary data.</text>
</comment>
<dbReference type="EMBL" id="CAMXCT020005968">
    <property type="protein sequence ID" value="CAL1167023.1"/>
    <property type="molecule type" value="Genomic_DNA"/>
</dbReference>
<dbReference type="EMBL" id="CAMXCT010005968">
    <property type="protein sequence ID" value="CAI4013648.1"/>
    <property type="molecule type" value="Genomic_DNA"/>
</dbReference>
<feature type="region of interest" description="Disordered" evidence="1">
    <location>
        <begin position="177"/>
        <end position="230"/>
    </location>
</feature>
<organism evidence="2">
    <name type="scientific">Cladocopium goreaui</name>
    <dbReference type="NCBI Taxonomy" id="2562237"/>
    <lineage>
        <taxon>Eukaryota</taxon>
        <taxon>Sar</taxon>
        <taxon>Alveolata</taxon>
        <taxon>Dinophyceae</taxon>
        <taxon>Suessiales</taxon>
        <taxon>Symbiodiniaceae</taxon>
        <taxon>Cladocopium</taxon>
    </lineage>
</organism>
<evidence type="ECO:0000313" key="2">
    <source>
        <dbReference type="EMBL" id="CAI4013648.1"/>
    </source>
</evidence>
<sequence length="395" mass="41321">MAEHLLDAVPRHLRFNRGGSNTRNLLLRNISKGELPLRISNPQPPFSLQIGAEHVGEVTLAPGATLAFRIGADLFVVEPELLCQFFTVNIECSPPLLIDLVLASDTASEDEVQRCVAAARPEVTVTAAPAPAPVPAAVPASAQVEAQRPVPAALTEFLGEEPSAAALRGPLRYIAATEGVSPPDTPEGSRDEVPNFDDRPPTPSPEGAAEMDVAKPPQPPQPPPPAPRPVPVEVLPVPTVSPMEPVEPLAAVAAPELSAPAPQQAASCQMPHAASFEHVSSKLSPAEATRIAALRAKGLLKPDAPVSEVPTTVPPPKPEGFEDHDLFYVEGSGWCDIYGRTVDSLVFGSTSVADASSPAKSSRSARSSSTSPARPIGQSRSKAEQQAAWDAIPGI</sequence>
<dbReference type="AlphaFoldDB" id="A0A9P1GHS2"/>
<proteinExistence type="predicted"/>
<keyword evidence="4" id="KW-1185">Reference proteome</keyword>
<evidence type="ECO:0000313" key="3">
    <source>
        <dbReference type="EMBL" id="CAL4800960.1"/>
    </source>
</evidence>
<reference evidence="2" key="1">
    <citation type="submission" date="2022-10" db="EMBL/GenBank/DDBJ databases">
        <authorList>
            <person name="Chen Y."/>
            <person name="Dougan E. K."/>
            <person name="Chan C."/>
            <person name="Rhodes N."/>
            <person name="Thang M."/>
        </authorList>
    </citation>
    <scope>NUCLEOTIDE SEQUENCE</scope>
</reference>
<feature type="compositionally biased region" description="Basic and acidic residues" evidence="1">
    <location>
        <begin position="187"/>
        <end position="200"/>
    </location>
</feature>
<reference evidence="3 4" key="2">
    <citation type="submission" date="2024-05" db="EMBL/GenBank/DDBJ databases">
        <authorList>
            <person name="Chen Y."/>
            <person name="Shah S."/>
            <person name="Dougan E. K."/>
            <person name="Thang M."/>
            <person name="Chan C."/>
        </authorList>
    </citation>
    <scope>NUCLEOTIDE SEQUENCE [LARGE SCALE GENOMIC DNA]</scope>
</reference>
<feature type="region of interest" description="Disordered" evidence="1">
    <location>
        <begin position="353"/>
        <end position="395"/>
    </location>
</feature>
<accession>A0A9P1GHS2</accession>
<feature type="compositionally biased region" description="Pro residues" evidence="1">
    <location>
        <begin position="216"/>
        <end position="230"/>
    </location>
</feature>
<protein>
    <submittedName>
        <fullName evidence="3">Ankycorbin</fullName>
    </submittedName>
</protein>